<evidence type="ECO:0000313" key="1">
    <source>
        <dbReference type="EMBL" id="KAK2834569.1"/>
    </source>
</evidence>
<accession>A0AA88SEY2</accession>
<dbReference type="EMBL" id="JAVHJS010000015">
    <property type="protein sequence ID" value="KAK2834569.1"/>
    <property type="molecule type" value="Genomic_DNA"/>
</dbReference>
<reference evidence="1" key="1">
    <citation type="submission" date="2023-08" db="EMBL/GenBank/DDBJ databases">
        <title>Pelteobagrus vachellii genome.</title>
        <authorList>
            <person name="Liu H."/>
        </authorList>
    </citation>
    <scope>NUCLEOTIDE SEQUENCE</scope>
    <source>
        <strain evidence="1">PRFRI_2022a</strain>
        <tissue evidence="1">Muscle</tissue>
    </source>
</reference>
<dbReference type="Proteomes" id="UP001187315">
    <property type="component" value="Unassembled WGS sequence"/>
</dbReference>
<comment type="caution">
    <text evidence="1">The sequence shown here is derived from an EMBL/GenBank/DDBJ whole genome shotgun (WGS) entry which is preliminary data.</text>
</comment>
<keyword evidence="2" id="KW-1185">Reference proteome</keyword>
<sequence length="77" mass="8459">MSFILTVTGPKDNYHVLGTRHEFFSSCVPSPPASFQAVTAAWAVFLIAKARQDQIRPWRLVMPLAQAAMDPSSANVI</sequence>
<organism evidence="1 2">
    <name type="scientific">Tachysurus vachellii</name>
    <name type="common">Darkbarbel catfish</name>
    <name type="synonym">Pelteobagrus vachellii</name>
    <dbReference type="NCBI Taxonomy" id="175792"/>
    <lineage>
        <taxon>Eukaryota</taxon>
        <taxon>Metazoa</taxon>
        <taxon>Chordata</taxon>
        <taxon>Craniata</taxon>
        <taxon>Vertebrata</taxon>
        <taxon>Euteleostomi</taxon>
        <taxon>Actinopterygii</taxon>
        <taxon>Neopterygii</taxon>
        <taxon>Teleostei</taxon>
        <taxon>Ostariophysi</taxon>
        <taxon>Siluriformes</taxon>
        <taxon>Bagridae</taxon>
        <taxon>Tachysurus</taxon>
    </lineage>
</organism>
<name>A0AA88SEY2_TACVA</name>
<protein>
    <submittedName>
        <fullName evidence="1">Uncharacterized protein</fullName>
    </submittedName>
</protein>
<proteinExistence type="predicted"/>
<dbReference type="AlphaFoldDB" id="A0AA88SEY2"/>
<evidence type="ECO:0000313" key="2">
    <source>
        <dbReference type="Proteomes" id="UP001187315"/>
    </source>
</evidence>
<gene>
    <name evidence="1" type="ORF">Q7C36_015270</name>
</gene>